<gene>
    <name evidence="7" type="primary">kgtP_4</name>
    <name evidence="7" type="ORF">GALL_543360</name>
</gene>
<dbReference type="PROSITE" id="PS00216">
    <property type="entry name" value="SUGAR_TRANSPORT_1"/>
    <property type="match status" value="1"/>
</dbReference>
<evidence type="ECO:0000256" key="5">
    <source>
        <dbReference type="SAM" id="Phobius"/>
    </source>
</evidence>
<evidence type="ECO:0000256" key="3">
    <source>
        <dbReference type="ARBA" id="ARBA00022989"/>
    </source>
</evidence>
<proteinExistence type="predicted"/>
<dbReference type="GO" id="GO:0016020">
    <property type="term" value="C:membrane"/>
    <property type="evidence" value="ECO:0007669"/>
    <property type="project" value="UniProtKB-SubCell"/>
</dbReference>
<sequence length="65" mass="6754">MLFLLVNPLLGALSDKVGRKPLLIAFGVLGTLCTWPILATLAGTHDLLLAYALSGAALVIVACYS</sequence>
<feature type="transmembrane region" description="Helical" evidence="5">
    <location>
        <begin position="21"/>
        <end position="42"/>
    </location>
</feature>
<evidence type="ECO:0000256" key="2">
    <source>
        <dbReference type="ARBA" id="ARBA00022692"/>
    </source>
</evidence>
<dbReference type="InterPro" id="IPR036259">
    <property type="entry name" value="MFS_trans_sf"/>
</dbReference>
<comment type="caution">
    <text evidence="7">The sequence shown here is derived from an EMBL/GenBank/DDBJ whole genome shotgun (WGS) entry which is preliminary data.</text>
</comment>
<reference evidence="7" key="1">
    <citation type="submission" date="2016-10" db="EMBL/GenBank/DDBJ databases">
        <title>Sequence of Gallionella enrichment culture.</title>
        <authorList>
            <person name="Poehlein A."/>
            <person name="Muehling M."/>
            <person name="Daniel R."/>
        </authorList>
    </citation>
    <scope>NUCLEOTIDE SEQUENCE</scope>
</reference>
<accession>A0A1J5P8J1</accession>
<dbReference type="EMBL" id="MLJW01008399">
    <property type="protein sequence ID" value="OIQ64119.1"/>
    <property type="molecule type" value="Genomic_DNA"/>
</dbReference>
<keyword evidence="4 5" id="KW-0472">Membrane</keyword>
<dbReference type="AlphaFoldDB" id="A0A1J5P8J1"/>
<evidence type="ECO:0000313" key="7">
    <source>
        <dbReference type="EMBL" id="OIQ64119.1"/>
    </source>
</evidence>
<dbReference type="GO" id="GO:0022857">
    <property type="term" value="F:transmembrane transporter activity"/>
    <property type="evidence" value="ECO:0007669"/>
    <property type="project" value="InterPro"/>
</dbReference>
<dbReference type="InterPro" id="IPR005829">
    <property type="entry name" value="Sugar_transporter_CS"/>
</dbReference>
<evidence type="ECO:0000256" key="4">
    <source>
        <dbReference type="ARBA" id="ARBA00023136"/>
    </source>
</evidence>
<organism evidence="7">
    <name type="scientific">mine drainage metagenome</name>
    <dbReference type="NCBI Taxonomy" id="410659"/>
    <lineage>
        <taxon>unclassified sequences</taxon>
        <taxon>metagenomes</taxon>
        <taxon>ecological metagenomes</taxon>
    </lineage>
</organism>
<dbReference type="SUPFAM" id="SSF103473">
    <property type="entry name" value="MFS general substrate transporter"/>
    <property type="match status" value="1"/>
</dbReference>
<evidence type="ECO:0000256" key="1">
    <source>
        <dbReference type="ARBA" id="ARBA00004141"/>
    </source>
</evidence>
<keyword evidence="3 5" id="KW-1133">Transmembrane helix</keyword>
<feature type="transmembrane region" description="Helical" evidence="5">
    <location>
        <begin position="48"/>
        <end position="64"/>
    </location>
</feature>
<evidence type="ECO:0000259" key="6">
    <source>
        <dbReference type="PROSITE" id="PS50850"/>
    </source>
</evidence>
<protein>
    <submittedName>
        <fullName evidence="7">Alpha-ketoglutarate permease</fullName>
    </submittedName>
</protein>
<keyword evidence="2 5" id="KW-0812">Transmembrane</keyword>
<dbReference type="Gene3D" id="1.20.1250.20">
    <property type="entry name" value="MFS general substrate transporter like domains"/>
    <property type="match status" value="1"/>
</dbReference>
<comment type="subcellular location">
    <subcellularLocation>
        <location evidence="1">Membrane</location>
        <topology evidence="1">Multi-pass membrane protein</topology>
    </subcellularLocation>
</comment>
<feature type="domain" description="Major facilitator superfamily (MFS) profile" evidence="6">
    <location>
        <begin position="1"/>
        <end position="65"/>
    </location>
</feature>
<dbReference type="InterPro" id="IPR020846">
    <property type="entry name" value="MFS_dom"/>
</dbReference>
<dbReference type="PROSITE" id="PS50850">
    <property type="entry name" value="MFS"/>
    <property type="match status" value="1"/>
</dbReference>
<name>A0A1J5P8J1_9ZZZZ</name>